<dbReference type="OrthoDB" id="9797736at2"/>
<evidence type="ECO:0000313" key="4">
    <source>
        <dbReference type="Proteomes" id="UP000002033"/>
    </source>
</evidence>
<dbReference type="KEGG" id="hdn:Hden_0877"/>
<organism evidence="3 4">
    <name type="scientific">Hyphomicrobium denitrificans (strain ATCC 51888 / DSM 1869 / NCIMB 11706 / TK 0415)</name>
    <dbReference type="NCBI Taxonomy" id="582899"/>
    <lineage>
        <taxon>Bacteria</taxon>
        <taxon>Pseudomonadati</taxon>
        <taxon>Pseudomonadota</taxon>
        <taxon>Alphaproteobacteria</taxon>
        <taxon>Hyphomicrobiales</taxon>
        <taxon>Hyphomicrobiaceae</taxon>
        <taxon>Hyphomicrobium</taxon>
    </lineage>
</organism>
<feature type="domain" description="Fe/B12 periplasmic-binding" evidence="2">
    <location>
        <begin position="42"/>
        <end position="302"/>
    </location>
</feature>
<dbReference type="eggNOG" id="COG4558">
    <property type="taxonomic scope" value="Bacteria"/>
</dbReference>
<feature type="chain" id="PRO_5003116187" evidence="1">
    <location>
        <begin position="23"/>
        <end position="307"/>
    </location>
</feature>
<dbReference type="AlphaFoldDB" id="D8JUA4"/>
<dbReference type="PANTHER" id="PTHR30535">
    <property type="entry name" value="VITAMIN B12-BINDING PROTEIN"/>
    <property type="match status" value="1"/>
</dbReference>
<feature type="signal peptide" evidence="1">
    <location>
        <begin position="1"/>
        <end position="22"/>
    </location>
</feature>
<proteinExistence type="predicted"/>
<dbReference type="SUPFAM" id="SSF53807">
    <property type="entry name" value="Helical backbone' metal receptor"/>
    <property type="match status" value="1"/>
</dbReference>
<dbReference type="RefSeq" id="WP_013214909.1">
    <property type="nucleotide sequence ID" value="NC_014313.1"/>
</dbReference>
<dbReference type="EMBL" id="CP002083">
    <property type="protein sequence ID" value="ADJ22694.1"/>
    <property type="molecule type" value="Genomic_DNA"/>
</dbReference>
<sequence precursor="true">MKIAILPALVAILGLSLAPLSANGEQAQQTEAAPQVASQSARVIAAGGVVTEIVYALGRSDILVGVDTTSTYPESALKEKPNVGYVRALSSEGLLSLKPTTLIAVQSAGPRDVLSTVEGAGIKVLTIPEISTPAGISTKVKEISDFLGEGPKGAALAADIDKRFAAVDALRAQIKKPRRALFILSFQNGRAMVGGRNTSADGILALAGLENVASSLEGWKPISDEALFEAAPDVIIAMANGQQVTTVESIMAVPAFAATPAAKSKSILIFDGGYLLSFGPRTPNAAQDLILAAYPELAKPDKRSDLQ</sequence>
<dbReference type="Pfam" id="PF01497">
    <property type="entry name" value="Peripla_BP_2"/>
    <property type="match status" value="1"/>
</dbReference>
<keyword evidence="1" id="KW-0732">Signal</keyword>
<dbReference type="Proteomes" id="UP000002033">
    <property type="component" value="Chromosome"/>
</dbReference>
<dbReference type="PROSITE" id="PS50983">
    <property type="entry name" value="FE_B12_PBP"/>
    <property type="match status" value="1"/>
</dbReference>
<dbReference type="HOGENOM" id="CLU_038034_6_0_5"/>
<reference evidence="4" key="1">
    <citation type="journal article" date="2011" name="J. Bacteriol.">
        <title>Genome sequences of eight morphologically diverse alphaproteobacteria.</title>
        <authorList>
            <consortium name="US DOE Joint Genome Institute"/>
            <person name="Brown P.J."/>
            <person name="Kysela D.T."/>
            <person name="Buechlein A."/>
            <person name="Hemmerich C."/>
            <person name="Brun Y.V."/>
        </authorList>
    </citation>
    <scope>NUCLEOTIDE SEQUENCE [LARGE SCALE GENOMIC DNA]</scope>
    <source>
        <strain evidence="4">ATCC 51888 / DSM 1869 / NCIB 11706 / TK 0415</strain>
    </source>
</reference>
<keyword evidence="4" id="KW-1185">Reference proteome</keyword>
<dbReference type="STRING" id="582899.Hden_0877"/>
<evidence type="ECO:0000313" key="3">
    <source>
        <dbReference type="EMBL" id="ADJ22694.1"/>
    </source>
</evidence>
<evidence type="ECO:0000256" key="1">
    <source>
        <dbReference type="SAM" id="SignalP"/>
    </source>
</evidence>
<dbReference type="PANTHER" id="PTHR30535:SF4">
    <property type="entry name" value="HEMIN-BINDING PERIPLASMIC PROTEIN HMUT"/>
    <property type="match status" value="1"/>
</dbReference>
<dbReference type="InterPro" id="IPR050902">
    <property type="entry name" value="ABC_Transporter_SBP"/>
</dbReference>
<name>D8JUA4_HYPDA</name>
<dbReference type="Gene3D" id="3.40.50.1980">
    <property type="entry name" value="Nitrogenase molybdenum iron protein domain"/>
    <property type="match status" value="2"/>
</dbReference>
<evidence type="ECO:0000259" key="2">
    <source>
        <dbReference type="PROSITE" id="PS50983"/>
    </source>
</evidence>
<accession>D8JUA4</accession>
<dbReference type="InterPro" id="IPR002491">
    <property type="entry name" value="ABC_transptr_periplasmic_BD"/>
</dbReference>
<protein>
    <submittedName>
        <fullName evidence="3">Periplasmic binding protein</fullName>
    </submittedName>
</protein>
<gene>
    <name evidence="3" type="ordered locus">Hden_0877</name>
</gene>